<dbReference type="EMBL" id="CP065997">
    <property type="protein sequence ID" value="QQB33737.1"/>
    <property type="molecule type" value="Genomic_DNA"/>
</dbReference>
<evidence type="ECO:0000313" key="2">
    <source>
        <dbReference type="EMBL" id="QQB33737.1"/>
    </source>
</evidence>
<dbReference type="AlphaFoldDB" id="A0A7T4B121"/>
<reference evidence="2 3" key="1">
    <citation type="submission" date="2020-12" db="EMBL/GenBank/DDBJ databases">
        <title>FDA dAtabase for Regulatory Grade micrObial Sequences (FDA-ARGOS): Supporting development and validation of Infectious Disease Dx tests.</title>
        <authorList>
            <person name="Sproer C."/>
            <person name="Gronow S."/>
            <person name="Severitt S."/>
            <person name="Schroder I."/>
            <person name="Tallon L."/>
            <person name="Sadzewicz L."/>
            <person name="Zhao X."/>
            <person name="Boylan J."/>
            <person name="Ott S."/>
            <person name="Bowen H."/>
            <person name="Vavikolanu K."/>
            <person name="Mehta A."/>
            <person name="Aluvathingal J."/>
            <person name="Nadendla S."/>
            <person name="Lowell S."/>
            <person name="Myers T."/>
            <person name="Yan Y."/>
            <person name="Sichtig H."/>
        </authorList>
    </citation>
    <scope>NUCLEOTIDE SEQUENCE [LARGE SCALE GENOMIC DNA]</scope>
    <source>
        <strain evidence="2 3">FDAARGOS_1050</strain>
    </source>
</reference>
<feature type="region of interest" description="Disordered" evidence="1">
    <location>
        <begin position="1"/>
        <end position="96"/>
    </location>
</feature>
<evidence type="ECO:0000313" key="3">
    <source>
        <dbReference type="Proteomes" id="UP000595231"/>
    </source>
</evidence>
<feature type="compositionally biased region" description="Low complexity" evidence="1">
    <location>
        <begin position="36"/>
        <end position="47"/>
    </location>
</feature>
<protein>
    <submittedName>
        <fullName evidence="2">Uncharacterized protein</fullName>
    </submittedName>
</protein>
<sequence length="96" mass="10078">MNSNDSTPRNAGPRRPRPAEGAGAKDEGKANKKGEANAAQSDAEAAQRSGQFGADRPDRAQAPTPRRGADEQPHPQGPEYEEGGRYPGTREPGGGR</sequence>
<dbReference type="Proteomes" id="UP000595231">
    <property type="component" value="Chromosome"/>
</dbReference>
<accession>A0A7T4B121</accession>
<proteinExistence type="predicted"/>
<gene>
    <name evidence="2" type="ORF">I6I07_24405</name>
</gene>
<dbReference type="RefSeq" id="WP_198484076.1">
    <property type="nucleotide sequence ID" value="NZ_CP065997.1"/>
</dbReference>
<name>A0A7T4B121_9BURK</name>
<feature type="compositionally biased region" description="Basic and acidic residues" evidence="1">
    <location>
        <begin position="23"/>
        <end position="35"/>
    </location>
</feature>
<evidence type="ECO:0000256" key="1">
    <source>
        <dbReference type="SAM" id="MobiDB-lite"/>
    </source>
</evidence>
<organism evidence="2 3">
    <name type="scientific">Achromobacter deleyi</name>
    <dbReference type="NCBI Taxonomy" id="1353891"/>
    <lineage>
        <taxon>Bacteria</taxon>
        <taxon>Pseudomonadati</taxon>
        <taxon>Pseudomonadota</taxon>
        <taxon>Betaproteobacteria</taxon>
        <taxon>Burkholderiales</taxon>
        <taxon>Alcaligenaceae</taxon>
        <taxon>Achromobacter</taxon>
    </lineage>
</organism>